<gene>
    <name evidence="3" type="ORF">HMPREF9334_02151</name>
</gene>
<evidence type="ECO:0000256" key="1">
    <source>
        <dbReference type="SAM" id="SignalP"/>
    </source>
</evidence>
<evidence type="ECO:0000313" key="4">
    <source>
        <dbReference type="Proteomes" id="UP000004129"/>
    </source>
</evidence>
<evidence type="ECO:0000313" key="3">
    <source>
        <dbReference type="EMBL" id="EHG19012.1"/>
    </source>
</evidence>
<accession>G5GSB9</accession>
<dbReference type="RefSeq" id="WP_006693585.1">
    <property type="nucleotide sequence ID" value="NZ_JH376800.1"/>
</dbReference>
<dbReference type="eggNOG" id="COG4774">
    <property type="taxonomic scope" value="Bacteria"/>
</dbReference>
<keyword evidence="1" id="KW-0732">Signal</keyword>
<organism evidence="3 4">
    <name type="scientific">Selenomonas infelix ATCC 43532</name>
    <dbReference type="NCBI Taxonomy" id="679201"/>
    <lineage>
        <taxon>Bacteria</taxon>
        <taxon>Bacillati</taxon>
        <taxon>Bacillota</taxon>
        <taxon>Negativicutes</taxon>
        <taxon>Selenomonadales</taxon>
        <taxon>Selenomonadaceae</taxon>
        <taxon>Selenomonas</taxon>
    </lineage>
</organism>
<proteinExistence type="predicted"/>
<feature type="signal peptide" evidence="1">
    <location>
        <begin position="1"/>
        <end position="23"/>
    </location>
</feature>
<dbReference type="PROSITE" id="PS00430">
    <property type="entry name" value="TONB_DEPENDENT_REC_1"/>
    <property type="match status" value="1"/>
</dbReference>
<dbReference type="SUPFAM" id="SSF56935">
    <property type="entry name" value="Porins"/>
    <property type="match status" value="1"/>
</dbReference>
<feature type="chain" id="PRO_5003477396" description="TonB-dependent receptor plug domain-containing protein" evidence="1">
    <location>
        <begin position="24"/>
        <end position="188"/>
    </location>
</feature>
<sequence length="188" mass="20539">MKSRIGIALTAAAVTALPMTAFAAEDTAMDSYDLDTVEVVGQRPVSQPVEPVEETPNVYAGGQIARQSHLGVLGERDFMEVPFNVTTFNNELIENQQANSVVDVIVNDPSVADLTLSTVSQAWMIRGFKAQQQDTQLNGLYGVAPRFYGGTEYVAVDEGDRVSGGRGARRLKKIFWKSYRSLAHILQT</sequence>
<dbReference type="Proteomes" id="UP000004129">
    <property type="component" value="Unassembled WGS sequence"/>
</dbReference>
<evidence type="ECO:0000259" key="2">
    <source>
        <dbReference type="Pfam" id="PF07715"/>
    </source>
</evidence>
<dbReference type="InterPro" id="IPR010916">
    <property type="entry name" value="TonB_box_CS"/>
</dbReference>
<dbReference type="STRING" id="679201.HMPREF9334_02151"/>
<name>G5GSB9_9FIRM</name>
<dbReference type="Pfam" id="PF07715">
    <property type="entry name" value="Plug"/>
    <property type="match status" value="1"/>
</dbReference>
<protein>
    <recommendedName>
        <fullName evidence="2">TonB-dependent receptor plug domain-containing protein</fullName>
    </recommendedName>
</protein>
<dbReference type="InterPro" id="IPR037066">
    <property type="entry name" value="Plug_dom_sf"/>
</dbReference>
<keyword evidence="4" id="KW-1185">Reference proteome</keyword>
<dbReference type="PATRIC" id="fig|679201.3.peg.2173"/>
<dbReference type="InterPro" id="IPR012910">
    <property type="entry name" value="Plug_dom"/>
</dbReference>
<dbReference type="AlphaFoldDB" id="G5GSB9"/>
<reference evidence="3 4" key="1">
    <citation type="submission" date="2011-08" db="EMBL/GenBank/DDBJ databases">
        <title>The Genome Sequence of Selenomonas infelix ATCC 43532.</title>
        <authorList>
            <consortium name="The Broad Institute Genome Sequencing Platform"/>
            <person name="Earl A."/>
            <person name="Ward D."/>
            <person name="Feldgarden M."/>
            <person name="Gevers D."/>
            <person name="Izard J."/>
            <person name="Blanton J.M."/>
            <person name="Baranova O.V."/>
            <person name="Dewhirst F.E."/>
            <person name="Young S.K."/>
            <person name="Zeng Q."/>
            <person name="Gargeya S."/>
            <person name="Fitzgerald M."/>
            <person name="Haas B."/>
            <person name="Abouelleil A."/>
            <person name="Alvarado L."/>
            <person name="Arachchi H.M."/>
            <person name="Berlin A."/>
            <person name="Brown A."/>
            <person name="Chapman S.B."/>
            <person name="Chen Z."/>
            <person name="Dunbar C."/>
            <person name="Freedman E."/>
            <person name="Gearin G."/>
            <person name="Gellesch M."/>
            <person name="Goldberg J."/>
            <person name="Griggs A."/>
            <person name="Gujja S."/>
            <person name="Heiman D."/>
            <person name="Howarth C."/>
            <person name="Larson L."/>
            <person name="Lui A."/>
            <person name="MacDonald P.J.P."/>
            <person name="Montmayeur A."/>
            <person name="Murphy C."/>
            <person name="Neiman D."/>
            <person name="Pearson M."/>
            <person name="Priest M."/>
            <person name="Roberts A."/>
            <person name="Saif S."/>
            <person name="Shea T."/>
            <person name="Shenoy N."/>
            <person name="Sisk P."/>
            <person name="Stolte C."/>
            <person name="Sykes S."/>
            <person name="Wortman J."/>
            <person name="Nusbaum C."/>
            <person name="Birren B."/>
        </authorList>
    </citation>
    <scope>NUCLEOTIDE SEQUENCE [LARGE SCALE GENOMIC DNA]</scope>
    <source>
        <strain evidence="3 4">ATCC 43532</strain>
    </source>
</reference>
<dbReference type="HOGENOM" id="CLU_1440146_0_0_9"/>
<feature type="domain" description="TonB-dependent receptor plug" evidence="2">
    <location>
        <begin position="79"/>
        <end position="142"/>
    </location>
</feature>
<comment type="caution">
    <text evidence="3">The sequence shown here is derived from an EMBL/GenBank/DDBJ whole genome shotgun (WGS) entry which is preliminary data.</text>
</comment>
<dbReference type="EMBL" id="ACZM01000019">
    <property type="protein sequence ID" value="EHG19012.1"/>
    <property type="molecule type" value="Genomic_DNA"/>
</dbReference>
<dbReference type="Gene3D" id="2.170.130.10">
    <property type="entry name" value="TonB-dependent receptor, plug domain"/>
    <property type="match status" value="1"/>
</dbReference>